<dbReference type="PANTHER" id="PTHR35810:SF1">
    <property type="entry name" value="CYTOPLASMIC PROTEIN"/>
    <property type="match status" value="1"/>
</dbReference>
<evidence type="ECO:0008006" key="3">
    <source>
        <dbReference type="Google" id="ProtNLM"/>
    </source>
</evidence>
<dbReference type="AlphaFoldDB" id="A0A8G2F2E1"/>
<proteinExistence type="predicted"/>
<comment type="caution">
    <text evidence="1">The sequence shown here is derived from an EMBL/GenBank/DDBJ whole genome shotgun (WGS) entry which is preliminary data.</text>
</comment>
<protein>
    <recommendedName>
        <fullName evidence="3">RhuM protein</fullName>
    </recommendedName>
</protein>
<dbReference type="EMBL" id="FNVS01000006">
    <property type="protein sequence ID" value="SEF74569.1"/>
    <property type="molecule type" value="Genomic_DNA"/>
</dbReference>
<evidence type="ECO:0000313" key="1">
    <source>
        <dbReference type="EMBL" id="SEF74569.1"/>
    </source>
</evidence>
<dbReference type="Proteomes" id="UP000236725">
    <property type="component" value="Unassembled WGS sequence"/>
</dbReference>
<accession>A0A8G2F2E1</accession>
<name>A0A8G2F2E1_9BACT</name>
<keyword evidence="2" id="KW-1185">Reference proteome</keyword>
<reference evidence="1 2" key="1">
    <citation type="submission" date="2016-10" db="EMBL/GenBank/DDBJ databases">
        <authorList>
            <person name="Varghese N."/>
            <person name="Submissions S."/>
        </authorList>
    </citation>
    <scope>NUCLEOTIDE SEQUENCE [LARGE SCALE GENOMIC DNA]</scope>
    <source>
        <strain evidence="1 2">DSM 29073</strain>
    </source>
</reference>
<gene>
    <name evidence="1" type="ORF">SAMN05444001_10612</name>
</gene>
<dbReference type="PANTHER" id="PTHR35810">
    <property type="entry name" value="CYTOPLASMIC PROTEIN-RELATED"/>
    <property type="match status" value="1"/>
</dbReference>
<dbReference type="RefSeq" id="WP_103982937.1">
    <property type="nucleotide sequence ID" value="NZ_FNVS01000006.1"/>
</dbReference>
<sequence length="119" mass="13686">MKRDKIIISENRVSITGNNIWMSATEIADLFNVTAASVNNAIRGILKTDILNDYEVCRTVRIDGRVNLDVFNMELIVPLAYRFNTYYTALFRKWLVRKATAEAKEQPPIFLHLRSGFTC</sequence>
<evidence type="ECO:0000313" key="2">
    <source>
        <dbReference type="Proteomes" id="UP000236725"/>
    </source>
</evidence>
<organism evidence="1 2">
    <name type="scientific">Parabacteroides chinchillae</name>
    <dbReference type="NCBI Taxonomy" id="871327"/>
    <lineage>
        <taxon>Bacteria</taxon>
        <taxon>Pseudomonadati</taxon>
        <taxon>Bacteroidota</taxon>
        <taxon>Bacteroidia</taxon>
        <taxon>Bacteroidales</taxon>
        <taxon>Tannerellaceae</taxon>
        <taxon>Parabacteroides</taxon>
    </lineage>
</organism>